<keyword evidence="5" id="KW-0689">Ribosomal protein</keyword>
<dbReference type="InterPro" id="IPR031309">
    <property type="entry name" value="Ribosomal_uL5_C"/>
</dbReference>
<dbReference type="SUPFAM" id="SSF57850">
    <property type="entry name" value="RING/U-box"/>
    <property type="match status" value="1"/>
</dbReference>
<keyword evidence="2" id="KW-0479">Metal-binding</keyword>
<dbReference type="PANTHER" id="PTHR11994">
    <property type="entry name" value="60S RIBOSOMAL PROTEIN L11-RELATED"/>
    <property type="match status" value="1"/>
</dbReference>
<keyword evidence="6" id="KW-0687">Ribonucleoprotein</keyword>
<dbReference type="InterPro" id="IPR022803">
    <property type="entry name" value="Ribosomal_uL5_dom_sf"/>
</dbReference>
<evidence type="ECO:0000256" key="5">
    <source>
        <dbReference type="ARBA" id="ARBA00022980"/>
    </source>
</evidence>
<evidence type="ECO:0000256" key="3">
    <source>
        <dbReference type="ARBA" id="ARBA00022771"/>
    </source>
</evidence>
<dbReference type="InterPro" id="IPR002132">
    <property type="entry name" value="Ribosomal_uL5"/>
</dbReference>
<dbReference type="InterPro" id="IPR031310">
    <property type="entry name" value="Ribosomal_uL5_N"/>
</dbReference>
<dbReference type="FunFam" id="3.30.1440.10:FF:000002">
    <property type="entry name" value="60S ribosomal protein L11"/>
    <property type="match status" value="1"/>
</dbReference>
<dbReference type="InterPro" id="IPR013083">
    <property type="entry name" value="Znf_RING/FYVE/PHD"/>
</dbReference>
<dbReference type="Pfam" id="PF00673">
    <property type="entry name" value="Ribosomal_L5_C"/>
    <property type="match status" value="1"/>
</dbReference>
<dbReference type="GO" id="GO:0005840">
    <property type="term" value="C:ribosome"/>
    <property type="evidence" value="ECO:0007669"/>
    <property type="project" value="UniProtKB-KW"/>
</dbReference>
<dbReference type="NCBIfam" id="NF003258">
    <property type="entry name" value="PRK04219.1"/>
    <property type="match status" value="1"/>
</dbReference>
<keyword evidence="3" id="KW-0863">Zinc-finger</keyword>
<feature type="domain" description="RING-CH-type" evidence="7">
    <location>
        <begin position="175"/>
        <end position="250"/>
    </location>
</feature>
<dbReference type="Pfam" id="PF00281">
    <property type="entry name" value="Ribosomal_L5"/>
    <property type="match status" value="1"/>
</dbReference>
<protein>
    <recommendedName>
        <fullName evidence="7">RING-CH-type domain-containing protein</fullName>
    </recommendedName>
</protein>
<dbReference type="AlphaFoldDB" id="A0A9D3UPB4"/>
<reference evidence="8 9" key="1">
    <citation type="journal article" date="2021" name="Plant Biotechnol. J.">
        <title>Multi-omics assisted identification of the key and species-specific regulatory components of drought-tolerant mechanisms in Gossypium stocksii.</title>
        <authorList>
            <person name="Yu D."/>
            <person name="Ke L."/>
            <person name="Zhang D."/>
            <person name="Wu Y."/>
            <person name="Sun Y."/>
            <person name="Mei J."/>
            <person name="Sun J."/>
            <person name="Sun Y."/>
        </authorList>
    </citation>
    <scope>NUCLEOTIDE SEQUENCE [LARGE SCALE GENOMIC DNA]</scope>
    <source>
        <strain evidence="9">cv. E1</strain>
        <tissue evidence="8">Leaf</tissue>
    </source>
</reference>
<dbReference type="PROSITE" id="PS00358">
    <property type="entry name" value="RIBOSOMAL_L5"/>
    <property type="match status" value="1"/>
</dbReference>
<evidence type="ECO:0000256" key="6">
    <source>
        <dbReference type="ARBA" id="ARBA00023274"/>
    </source>
</evidence>
<gene>
    <name evidence="8" type="ORF">J1N35_033058</name>
</gene>
<dbReference type="OrthoDB" id="1734943at2759"/>
<dbReference type="InterPro" id="IPR020929">
    <property type="entry name" value="Ribosomal_uL5_CS"/>
</dbReference>
<evidence type="ECO:0000256" key="1">
    <source>
        <dbReference type="ARBA" id="ARBA00008553"/>
    </source>
</evidence>
<dbReference type="Proteomes" id="UP000828251">
    <property type="component" value="Unassembled WGS sequence"/>
</dbReference>
<proteinExistence type="inferred from homology"/>
<dbReference type="InterPro" id="IPR011016">
    <property type="entry name" value="Znf_RING-CH"/>
</dbReference>
<dbReference type="SMART" id="SM00744">
    <property type="entry name" value="RINGv"/>
    <property type="match status" value="1"/>
</dbReference>
<dbReference type="GO" id="GO:0003735">
    <property type="term" value="F:structural constituent of ribosome"/>
    <property type="evidence" value="ECO:0007669"/>
    <property type="project" value="InterPro"/>
</dbReference>
<sequence>MIYRFFFFLNSELIDLRIMDQEERCDRVEISKNSSQIDSNSFNGTVFVKNSDENAVLRLQNDEFGSCKHVEISYVSGIGSVSSQNGQSIENSSSLVGGNVNNGVVSSEGSIETIETRVIDERLSQVGDECVVETIVMVESNGILAEMPVRKVPERDDSCVIDINGSIGGTRWFKDSYDRERVCRICHLNSEQLLESNDSISTTAAVTDLIQLGCGCKDELGIAHSHCAEAWFKLKGNRMCEICGQTAKNITGVRDNRFIEDWHEQGSTSGVDFISSDQGTGCWRGQPFCNFLMACLASEKKLSNPMREIKVQKLVLNISVGESGDRLTRAAKVLEQLSGQTPVFSKARYTVRSFGIRRNEKIACYVTVRGEKAMQLLESGLKVKEYELLRRNFSDTGCFGFGIQEHIDLGIKYDPSTGIYGMDFYVVLERAGYRVGRRRRCKSRVGIQHRVTKEDAMKWFQVKYEGVILNKSQNIGA</sequence>
<evidence type="ECO:0000256" key="2">
    <source>
        <dbReference type="ARBA" id="ARBA00022723"/>
    </source>
</evidence>
<evidence type="ECO:0000313" key="9">
    <source>
        <dbReference type="Proteomes" id="UP000828251"/>
    </source>
</evidence>
<dbReference type="SUPFAM" id="SSF55282">
    <property type="entry name" value="RL5-like"/>
    <property type="match status" value="1"/>
</dbReference>
<evidence type="ECO:0000256" key="4">
    <source>
        <dbReference type="ARBA" id="ARBA00022833"/>
    </source>
</evidence>
<name>A0A9D3UPB4_9ROSI</name>
<evidence type="ECO:0000313" key="8">
    <source>
        <dbReference type="EMBL" id="KAH1054993.1"/>
    </source>
</evidence>
<accession>A0A9D3UPB4</accession>
<dbReference type="GO" id="GO:0008270">
    <property type="term" value="F:zinc ion binding"/>
    <property type="evidence" value="ECO:0007669"/>
    <property type="project" value="UniProtKB-KW"/>
</dbReference>
<comment type="similarity">
    <text evidence="1">Belongs to the universal ribosomal protein uL5 family.</text>
</comment>
<dbReference type="InterPro" id="IPR057266">
    <property type="entry name" value="Ribosomal_uL5_euk/arc-type"/>
</dbReference>
<keyword evidence="9" id="KW-1185">Reference proteome</keyword>
<organism evidence="8 9">
    <name type="scientific">Gossypium stocksii</name>
    <dbReference type="NCBI Taxonomy" id="47602"/>
    <lineage>
        <taxon>Eukaryota</taxon>
        <taxon>Viridiplantae</taxon>
        <taxon>Streptophyta</taxon>
        <taxon>Embryophyta</taxon>
        <taxon>Tracheophyta</taxon>
        <taxon>Spermatophyta</taxon>
        <taxon>Magnoliopsida</taxon>
        <taxon>eudicotyledons</taxon>
        <taxon>Gunneridae</taxon>
        <taxon>Pentapetalae</taxon>
        <taxon>rosids</taxon>
        <taxon>malvids</taxon>
        <taxon>Malvales</taxon>
        <taxon>Malvaceae</taxon>
        <taxon>Malvoideae</taxon>
        <taxon>Gossypium</taxon>
    </lineage>
</organism>
<dbReference type="Pfam" id="PF12906">
    <property type="entry name" value="RINGv"/>
    <property type="match status" value="1"/>
</dbReference>
<dbReference type="Gene3D" id="3.30.40.10">
    <property type="entry name" value="Zinc/RING finger domain, C3HC4 (zinc finger)"/>
    <property type="match status" value="1"/>
</dbReference>
<dbReference type="PROSITE" id="PS51292">
    <property type="entry name" value="ZF_RING_CH"/>
    <property type="match status" value="1"/>
</dbReference>
<comment type="caution">
    <text evidence="8">The sequence shown here is derived from an EMBL/GenBank/DDBJ whole genome shotgun (WGS) entry which is preliminary data.</text>
</comment>
<dbReference type="GO" id="GO:0006412">
    <property type="term" value="P:translation"/>
    <property type="evidence" value="ECO:0007669"/>
    <property type="project" value="InterPro"/>
</dbReference>
<dbReference type="GO" id="GO:1990904">
    <property type="term" value="C:ribonucleoprotein complex"/>
    <property type="evidence" value="ECO:0007669"/>
    <property type="project" value="UniProtKB-KW"/>
</dbReference>
<dbReference type="EMBL" id="JAIQCV010000010">
    <property type="protein sequence ID" value="KAH1054993.1"/>
    <property type="molecule type" value="Genomic_DNA"/>
</dbReference>
<evidence type="ECO:0000259" key="7">
    <source>
        <dbReference type="PROSITE" id="PS51292"/>
    </source>
</evidence>
<keyword evidence="4" id="KW-0862">Zinc</keyword>
<dbReference type="Gene3D" id="3.30.1440.10">
    <property type="match status" value="1"/>
</dbReference>